<accession>A0ABT9MZA4</accession>
<name>A0ABT9MZA4_9ACTN</name>
<sequence length="157" mass="16749">MGMKVRPALEAVAMTAALTFLFRFATDELPPGYQARITLVVMLVALIGVSAVFGFGVVAENKRRARGGSSSQEGRFPDVQEPTVRQASRRTMRVRGAILIATCVAIGMGAVWVIANADGDAANYVMGGLIFGIAVYFIVRVLVNWKKATTAGLVGDR</sequence>
<evidence type="ECO:0000313" key="2">
    <source>
        <dbReference type="EMBL" id="MDP9796778.1"/>
    </source>
</evidence>
<protein>
    <submittedName>
        <fullName evidence="2">FtsH-binding integral membrane protein</fullName>
    </submittedName>
</protein>
<keyword evidence="1" id="KW-1133">Transmembrane helix</keyword>
<evidence type="ECO:0000256" key="1">
    <source>
        <dbReference type="SAM" id="Phobius"/>
    </source>
</evidence>
<gene>
    <name evidence="2" type="ORF">J2S43_005290</name>
</gene>
<dbReference type="RefSeq" id="WP_306833623.1">
    <property type="nucleotide sequence ID" value="NZ_JAUSRA010000001.1"/>
</dbReference>
<comment type="caution">
    <text evidence="2">The sequence shown here is derived from an EMBL/GenBank/DDBJ whole genome shotgun (WGS) entry which is preliminary data.</text>
</comment>
<keyword evidence="1" id="KW-0472">Membrane</keyword>
<feature type="transmembrane region" description="Helical" evidence="1">
    <location>
        <begin position="7"/>
        <end position="25"/>
    </location>
</feature>
<keyword evidence="3" id="KW-1185">Reference proteome</keyword>
<feature type="transmembrane region" description="Helical" evidence="1">
    <location>
        <begin position="94"/>
        <end position="115"/>
    </location>
</feature>
<feature type="transmembrane region" description="Helical" evidence="1">
    <location>
        <begin position="37"/>
        <end position="59"/>
    </location>
</feature>
<dbReference type="Proteomes" id="UP001240984">
    <property type="component" value="Unassembled WGS sequence"/>
</dbReference>
<keyword evidence="1" id="KW-0812">Transmembrane</keyword>
<evidence type="ECO:0000313" key="3">
    <source>
        <dbReference type="Proteomes" id="UP001240984"/>
    </source>
</evidence>
<dbReference type="EMBL" id="JAUSRA010000001">
    <property type="protein sequence ID" value="MDP9796778.1"/>
    <property type="molecule type" value="Genomic_DNA"/>
</dbReference>
<proteinExistence type="predicted"/>
<reference evidence="2 3" key="1">
    <citation type="submission" date="2023-07" db="EMBL/GenBank/DDBJ databases">
        <title>Sequencing the genomes of 1000 actinobacteria strains.</title>
        <authorList>
            <person name="Klenk H.-P."/>
        </authorList>
    </citation>
    <scope>NUCLEOTIDE SEQUENCE [LARGE SCALE GENOMIC DNA]</scope>
    <source>
        <strain evidence="2 3">DSM 44710</strain>
    </source>
</reference>
<organism evidence="2 3">
    <name type="scientific">Catenuloplanes nepalensis</name>
    <dbReference type="NCBI Taxonomy" id="587533"/>
    <lineage>
        <taxon>Bacteria</taxon>
        <taxon>Bacillati</taxon>
        <taxon>Actinomycetota</taxon>
        <taxon>Actinomycetes</taxon>
        <taxon>Micromonosporales</taxon>
        <taxon>Micromonosporaceae</taxon>
        <taxon>Catenuloplanes</taxon>
    </lineage>
</organism>
<feature type="transmembrane region" description="Helical" evidence="1">
    <location>
        <begin position="121"/>
        <end position="143"/>
    </location>
</feature>